<keyword evidence="2" id="KW-1185">Reference proteome</keyword>
<dbReference type="EMBL" id="BMAV01007118">
    <property type="protein sequence ID" value="GFY49650.1"/>
    <property type="molecule type" value="Genomic_DNA"/>
</dbReference>
<evidence type="ECO:0000313" key="1">
    <source>
        <dbReference type="EMBL" id="GFY49650.1"/>
    </source>
</evidence>
<accession>A0A8X7BZH9</accession>
<name>A0A8X7BZH9_9ARAC</name>
<gene>
    <name evidence="1" type="ORF">TNIN_270431</name>
</gene>
<dbReference type="Proteomes" id="UP000886998">
    <property type="component" value="Unassembled WGS sequence"/>
</dbReference>
<organism evidence="1 2">
    <name type="scientific">Trichonephila inaurata madagascariensis</name>
    <dbReference type="NCBI Taxonomy" id="2747483"/>
    <lineage>
        <taxon>Eukaryota</taxon>
        <taxon>Metazoa</taxon>
        <taxon>Ecdysozoa</taxon>
        <taxon>Arthropoda</taxon>
        <taxon>Chelicerata</taxon>
        <taxon>Arachnida</taxon>
        <taxon>Araneae</taxon>
        <taxon>Araneomorphae</taxon>
        <taxon>Entelegynae</taxon>
        <taxon>Araneoidea</taxon>
        <taxon>Nephilidae</taxon>
        <taxon>Trichonephila</taxon>
        <taxon>Trichonephila inaurata</taxon>
    </lineage>
</organism>
<protein>
    <submittedName>
        <fullName evidence="1">Uncharacterized protein</fullName>
    </submittedName>
</protein>
<reference evidence="1" key="1">
    <citation type="submission" date="2020-08" db="EMBL/GenBank/DDBJ databases">
        <title>Multicomponent nature underlies the extraordinary mechanical properties of spider dragline silk.</title>
        <authorList>
            <person name="Kono N."/>
            <person name="Nakamura H."/>
            <person name="Mori M."/>
            <person name="Yoshida Y."/>
            <person name="Ohtoshi R."/>
            <person name="Malay A.D."/>
            <person name="Moran D.A.P."/>
            <person name="Tomita M."/>
            <person name="Numata K."/>
            <person name="Arakawa K."/>
        </authorList>
    </citation>
    <scope>NUCLEOTIDE SEQUENCE</scope>
</reference>
<sequence length="114" mass="12694">MSSTYDHGHQEMLDGLPPATDTSFRPLIGPLISRGLLQVEKYRFYPLSARQMFAFNTLARLAFGALTCTLRLDAVEDVVGHSNTHSILYGTKKGCKPCQKACRRLCMPEVLGVY</sequence>
<proteinExistence type="predicted"/>
<comment type="caution">
    <text evidence="1">The sequence shown here is derived from an EMBL/GenBank/DDBJ whole genome shotgun (WGS) entry which is preliminary data.</text>
</comment>
<dbReference type="AlphaFoldDB" id="A0A8X7BZH9"/>
<evidence type="ECO:0000313" key="2">
    <source>
        <dbReference type="Proteomes" id="UP000886998"/>
    </source>
</evidence>